<reference evidence="1 2" key="2">
    <citation type="journal article" date="2022" name="Mol. Ecol. Resour.">
        <title>The genomes of chicory, endive, great burdock and yacon provide insights into Asteraceae paleo-polyploidization history and plant inulin production.</title>
        <authorList>
            <person name="Fan W."/>
            <person name="Wang S."/>
            <person name="Wang H."/>
            <person name="Wang A."/>
            <person name="Jiang F."/>
            <person name="Liu H."/>
            <person name="Zhao H."/>
            <person name="Xu D."/>
            <person name="Zhang Y."/>
        </authorList>
    </citation>
    <scope>NUCLEOTIDE SEQUENCE [LARGE SCALE GENOMIC DNA]</scope>
    <source>
        <strain evidence="2">cv. Punajuju</strain>
        <tissue evidence="1">Leaves</tissue>
    </source>
</reference>
<evidence type="ECO:0000313" key="1">
    <source>
        <dbReference type="EMBL" id="KAI3766399.1"/>
    </source>
</evidence>
<dbReference type="EMBL" id="CM042011">
    <property type="protein sequence ID" value="KAI3766399.1"/>
    <property type="molecule type" value="Genomic_DNA"/>
</dbReference>
<gene>
    <name evidence="1" type="ORF">L2E82_16456</name>
</gene>
<proteinExistence type="predicted"/>
<name>A0ACB9F5M0_CICIN</name>
<comment type="caution">
    <text evidence="1">The sequence shown here is derived from an EMBL/GenBank/DDBJ whole genome shotgun (WGS) entry which is preliminary data.</text>
</comment>
<sequence length="169" mass="19337">MSDHNFQDFITNELTRTHTSCEIPQAKHDSILKVSLLDRKLIGEGLLIWGICFTYGTWFALGGLTTVGKTFENCPAIQKAVKFLLKTQLEDGGWGESYKSCPEKMERDSTPLHNAAKLLINSQLENGDFPQQEITGVFMKNCMLHYALYRNIYQMWALADYRKHVLKCI</sequence>
<dbReference type="Proteomes" id="UP001055811">
    <property type="component" value="Linkage Group LG03"/>
</dbReference>
<reference evidence="2" key="1">
    <citation type="journal article" date="2022" name="Mol. Ecol. Resour.">
        <title>The genomes of chicory, endive, great burdock and yacon provide insights into Asteraceae palaeo-polyploidization history and plant inulin production.</title>
        <authorList>
            <person name="Fan W."/>
            <person name="Wang S."/>
            <person name="Wang H."/>
            <person name="Wang A."/>
            <person name="Jiang F."/>
            <person name="Liu H."/>
            <person name="Zhao H."/>
            <person name="Xu D."/>
            <person name="Zhang Y."/>
        </authorList>
    </citation>
    <scope>NUCLEOTIDE SEQUENCE [LARGE SCALE GENOMIC DNA]</scope>
    <source>
        <strain evidence="2">cv. Punajuju</strain>
    </source>
</reference>
<organism evidence="1 2">
    <name type="scientific">Cichorium intybus</name>
    <name type="common">Chicory</name>
    <dbReference type="NCBI Taxonomy" id="13427"/>
    <lineage>
        <taxon>Eukaryota</taxon>
        <taxon>Viridiplantae</taxon>
        <taxon>Streptophyta</taxon>
        <taxon>Embryophyta</taxon>
        <taxon>Tracheophyta</taxon>
        <taxon>Spermatophyta</taxon>
        <taxon>Magnoliopsida</taxon>
        <taxon>eudicotyledons</taxon>
        <taxon>Gunneridae</taxon>
        <taxon>Pentapetalae</taxon>
        <taxon>asterids</taxon>
        <taxon>campanulids</taxon>
        <taxon>Asterales</taxon>
        <taxon>Asteraceae</taxon>
        <taxon>Cichorioideae</taxon>
        <taxon>Cichorieae</taxon>
        <taxon>Cichoriinae</taxon>
        <taxon>Cichorium</taxon>
    </lineage>
</organism>
<keyword evidence="2" id="KW-1185">Reference proteome</keyword>
<accession>A0ACB9F5M0</accession>
<evidence type="ECO:0000313" key="2">
    <source>
        <dbReference type="Proteomes" id="UP001055811"/>
    </source>
</evidence>
<protein>
    <submittedName>
        <fullName evidence="1">Uncharacterized protein</fullName>
    </submittedName>
</protein>